<dbReference type="GO" id="GO:0015935">
    <property type="term" value="C:small ribosomal subunit"/>
    <property type="evidence" value="ECO:0007669"/>
    <property type="project" value="TreeGrafter"/>
</dbReference>
<comment type="subunit">
    <text evidence="6">Part of the 30S ribosomal subunit. Forms a loose heterodimer with protein S19. Forms two bridges to the 50S subunit in the 70S ribosome.</text>
</comment>
<dbReference type="PROSITE" id="PS00646">
    <property type="entry name" value="RIBOSOMAL_S13_1"/>
    <property type="match status" value="1"/>
</dbReference>
<evidence type="ECO:0000256" key="5">
    <source>
        <dbReference type="ARBA" id="ARBA00023274"/>
    </source>
</evidence>
<organism evidence="8">
    <name type="scientific">Thermogladius calderae</name>
    <dbReference type="NCBI Taxonomy" id="1200300"/>
    <lineage>
        <taxon>Archaea</taxon>
        <taxon>Thermoproteota</taxon>
        <taxon>Thermoprotei</taxon>
        <taxon>Desulfurococcales</taxon>
        <taxon>Desulfurococcaceae</taxon>
        <taxon>Thermogladius</taxon>
    </lineage>
</organism>
<dbReference type="EMBL" id="DRYK01000055">
    <property type="protein sequence ID" value="HHP67989.1"/>
    <property type="molecule type" value="Genomic_DNA"/>
</dbReference>
<dbReference type="PIRSF" id="PIRSF002134">
    <property type="entry name" value="Ribosomal_S13"/>
    <property type="match status" value="1"/>
</dbReference>
<keyword evidence="2 6" id="KW-0699">rRNA-binding</keyword>
<comment type="caution">
    <text evidence="8">The sequence shown here is derived from an EMBL/GenBank/DDBJ whole genome shotgun (WGS) entry which is preliminary data.</text>
</comment>
<dbReference type="FunFam" id="4.10.910.10:FF:000002">
    <property type="entry name" value="40S ribosomal protein S18"/>
    <property type="match status" value="1"/>
</dbReference>
<keyword evidence="3 6" id="KW-0694">RNA-binding</keyword>
<dbReference type="InterPro" id="IPR027437">
    <property type="entry name" value="Rbsml_uS13_C"/>
</dbReference>
<gene>
    <name evidence="6" type="primary">rps13</name>
    <name evidence="8" type="ORF">ENM60_04280</name>
</gene>
<evidence type="ECO:0000256" key="1">
    <source>
        <dbReference type="ARBA" id="ARBA00008080"/>
    </source>
</evidence>
<dbReference type="GO" id="GO:0003735">
    <property type="term" value="F:structural constituent of ribosome"/>
    <property type="evidence" value="ECO:0007669"/>
    <property type="project" value="InterPro"/>
</dbReference>
<dbReference type="PANTHER" id="PTHR10871">
    <property type="entry name" value="30S RIBOSOMAL PROTEIN S13/40S RIBOSOMAL PROTEIN S18"/>
    <property type="match status" value="1"/>
</dbReference>
<dbReference type="AlphaFoldDB" id="A0A7J3XZT2"/>
<evidence type="ECO:0000256" key="6">
    <source>
        <dbReference type="HAMAP-Rule" id="MF_01315"/>
    </source>
</evidence>
<dbReference type="InterPro" id="IPR018269">
    <property type="entry name" value="Ribosomal_uS13_CS"/>
</dbReference>
<evidence type="ECO:0000313" key="8">
    <source>
        <dbReference type="EMBL" id="HHP67989.1"/>
    </source>
</evidence>
<dbReference type="HAMAP" id="MF_01315">
    <property type="entry name" value="Ribosomal_uS13"/>
    <property type="match status" value="1"/>
</dbReference>
<dbReference type="InterPro" id="IPR010979">
    <property type="entry name" value="Ribosomal_uS13-like_H2TH"/>
</dbReference>
<dbReference type="Gene3D" id="4.10.910.10">
    <property type="entry name" value="30s ribosomal protein s13, domain 2"/>
    <property type="match status" value="1"/>
</dbReference>
<keyword evidence="5 6" id="KW-0687">Ribonucleoprotein</keyword>
<dbReference type="NCBIfam" id="TIGR03629">
    <property type="entry name" value="uS13_arch"/>
    <property type="match status" value="1"/>
</dbReference>
<dbReference type="SUPFAM" id="SSF46946">
    <property type="entry name" value="S13-like H2TH domain"/>
    <property type="match status" value="1"/>
</dbReference>
<evidence type="ECO:0000256" key="7">
    <source>
        <dbReference type="RuleBase" id="RU003830"/>
    </source>
</evidence>
<evidence type="ECO:0000256" key="3">
    <source>
        <dbReference type="ARBA" id="ARBA00022884"/>
    </source>
</evidence>
<dbReference type="GO" id="GO:0006412">
    <property type="term" value="P:translation"/>
    <property type="evidence" value="ECO:0007669"/>
    <property type="project" value="UniProtKB-UniRule"/>
</dbReference>
<dbReference type="PANTHER" id="PTHR10871:SF3">
    <property type="entry name" value="SMALL RIBOSOMAL SUBUNIT PROTEIN US13"/>
    <property type="match status" value="1"/>
</dbReference>
<dbReference type="PROSITE" id="PS50159">
    <property type="entry name" value="RIBOSOMAL_S13_2"/>
    <property type="match status" value="1"/>
</dbReference>
<dbReference type="NCBIfam" id="NF003140">
    <property type="entry name" value="PRK04053.1"/>
    <property type="match status" value="1"/>
</dbReference>
<dbReference type="InterPro" id="IPR019977">
    <property type="entry name" value="Ribosomal_uS13_archaeal"/>
</dbReference>
<proteinExistence type="inferred from homology"/>
<keyword evidence="4 6" id="KW-0689">Ribosomal protein</keyword>
<reference evidence="8" key="1">
    <citation type="journal article" date="2020" name="mSystems">
        <title>Genome- and Community-Level Interaction Insights into Carbon Utilization and Element Cycling Functions of Hydrothermarchaeota in Hydrothermal Sediment.</title>
        <authorList>
            <person name="Zhou Z."/>
            <person name="Liu Y."/>
            <person name="Xu W."/>
            <person name="Pan J."/>
            <person name="Luo Z.H."/>
            <person name="Li M."/>
        </authorList>
    </citation>
    <scope>NUCLEOTIDE SEQUENCE [LARGE SCALE GENOMIC DNA]</scope>
    <source>
        <strain evidence="8">SpSt-110</strain>
    </source>
</reference>
<protein>
    <recommendedName>
        <fullName evidence="6">Small ribosomal subunit protein uS13</fullName>
    </recommendedName>
</protein>
<dbReference type="Pfam" id="PF00416">
    <property type="entry name" value="Ribosomal_S13"/>
    <property type="match status" value="1"/>
</dbReference>
<accession>A0A7J3XZT2</accession>
<name>A0A7J3XZT2_9CREN</name>
<comment type="similarity">
    <text evidence="1 6 7">Belongs to the universal ribosomal protein uS13 family.</text>
</comment>
<evidence type="ECO:0000256" key="4">
    <source>
        <dbReference type="ARBA" id="ARBA00022980"/>
    </source>
</evidence>
<evidence type="ECO:0000256" key="2">
    <source>
        <dbReference type="ARBA" id="ARBA00022730"/>
    </source>
</evidence>
<comment type="function">
    <text evidence="6">Located at the top of the head of the 30S subunit, it contacts several helices of the 16S rRNA. In the 70S ribosome it contacts the 23S rRNA (bridge B1a) and protein L5 of the 50S subunit (bridge B1b), connecting the 2 subunits; these bridges are implicated in subunit movement.</text>
</comment>
<dbReference type="Gene3D" id="1.10.8.50">
    <property type="match status" value="1"/>
</dbReference>
<sequence length="156" mass="17870">MERGFRPIIRIAGVDVDGNLPLLFGLSEIKGVGYNLALGVTRVLGFNPNMRTGFLTDEEVKKIESVISSPDKYGIPAWLYNRRKDFTTGRNIHLVGNELIFYVKEDIEREKRIKSWRGIRHSIGLKVRGQRTRTTGRTGMTVGVRKKRQVQQQKKE</sequence>
<dbReference type="GO" id="GO:0005829">
    <property type="term" value="C:cytosol"/>
    <property type="evidence" value="ECO:0007669"/>
    <property type="project" value="TreeGrafter"/>
</dbReference>
<dbReference type="InterPro" id="IPR001892">
    <property type="entry name" value="Ribosomal_uS13"/>
</dbReference>
<dbReference type="GO" id="GO:0019843">
    <property type="term" value="F:rRNA binding"/>
    <property type="evidence" value="ECO:0007669"/>
    <property type="project" value="UniProtKB-UniRule"/>
</dbReference>